<feature type="compositionally biased region" description="Polar residues" evidence="1">
    <location>
        <begin position="170"/>
        <end position="182"/>
    </location>
</feature>
<sequence>NSAVKRAKAGEFNPAYSLQSDVDISSIALTGMKQSGLCVMKSSGFEFHPDDTYATVDGKLQIIFPKLFDWLYESEPDDASTSPWLVCLKGPRRDLGLYSDDRLPTGADIIDACRFGKPKVGVSNRILFLVTRYPVPVEKLEQWRPRISAALASSSKGSDFDDQTSDEVNSDASSPTFSPALTTKPSLRRSILRNGSEDEVEQDIISISSMSADEASVPVVKAPTPPCVEAIKDSFFSSINFDDEENPWVPLGSHTTA</sequence>
<name>A0A0C3C2I0_HEBCY</name>
<dbReference type="AlphaFoldDB" id="A0A0C3C2I0"/>
<keyword evidence="3" id="KW-1185">Reference proteome</keyword>
<feature type="non-terminal residue" evidence="2">
    <location>
        <position position="1"/>
    </location>
</feature>
<feature type="compositionally biased region" description="Acidic residues" evidence="1">
    <location>
        <begin position="160"/>
        <end position="169"/>
    </location>
</feature>
<evidence type="ECO:0000256" key="1">
    <source>
        <dbReference type="SAM" id="MobiDB-lite"/>
    </source>
</evidence>
<evidence type="ECO:0000313" key="2">
    <source>
        <dbReference type="EMBL" id="KIM38494.1"/>
    </source>
</evidence>
<reference evidence="2 3" key="1">
    <citation type="submission" date="2014-04" db="EMBL/GenBank/DDBJ databases">
        <authorList>
            <consortium name="DOE Joint Genome Institute"/>
            <person name="Kuo A."/>
            <person name="Gay G."/>
            <person name="Dore J."/>
            <person name="Kohler A."/>
            <person name="Nagy L.G."/>
            <person name="Floudas D."/>
            <person name="Copeland A."/>
            <person name="Barry K.W."/>
            <person name="Cichocki N."/>
            <person name="Veneault-Fourrey C."/>
            <person name="LaButti K."/>
            <person name="Lindquist E.A."/>
            <person name="Lipzen A."/>
            <person name="Lundell T."/>
            <person name="Morin E."/>
            <person name="Murat C."/>
            <person name="Sun H."/>
            <person name="Tunlid A."/>
            <person name="Henrissat B."/>
            <person name="Grigoriev I.V."/>
            <person name="Hibbett D.S."/>
            <person name="Martin F."/>
            <person name="Nordberg H.P."/>
            <person name="Cantor M.N."/>
            <person name="Hua S.X."/>
        </authorList>
    </citation>
    <scope>NUCLEOTIDE SEQUENCE [LARGE SCALE GENOMIC DNA]</scope>
    <source>
        <strain evidence="3">h7</strain>
    </source>
</reference>
<protein>
    <submittedName>
        <fullName evidence="2">Uncharacterized protein</fullName>
    </submittedName>
</protein>
<organism evidence="2 3">
    <name type="scientific">Hebeloma cylindrosporum</name>
    <dbReference type="NCBI Taxonomy" id="76867"/>
    <lineage>
        <taxon>Eukaryota</taxon>
        <taxon>Fungi</taxon>
        <taxon>Dikarya</taxon>
        <taxon>Basidiomycota</taxon>
        <taxon>Agaricomycotina</taxon>
        <taxon>Agaricomycetes</taxon>
        <taxon>Agaricomycetidae</taxon>
        <taxon>Agaricales</taxon>
        <taxon>Agaricineae</taxon>
        <taxon>Hymenogastraceae</taxon>
        <taxon>Hebeloma</taxon>
    </lineage>
</organism>
<dbReference type="HOGENOM" id="CLU_1083972_0_0_1"/>
<dbReference type="EMBL" id="KN831790">
    <property type="protein sequence ID" value="KIM38494.1"/>
    <property type="molecule type" value="Genomic_DNA"/>
</dbReference>
<reference evidence="3" key="2">
    <citation type="submission" date="2015-01" db="EMBL/GenBank/DDBJ databases">
        <title>Evolutionary Origins and Diversification of the Mycorrhizal Mutualists.</title>
        <authorList>
            <consortium name="DOE Joint Genome Institute"/>
            <consortium name="Mycorrhizal Genomics Consortium"/>
            <person name="Kohler A."/>
            <person name="Kuo A."/>
            <person name="Nagy L.G."/>
            <person name="Floudas D."/>
            <person name="Copeland A."/>
            <person name="Barry K.W."/>
            <person name="Cichocki N."/>
            <person name="Veneault-Fourrey C."/>
            <person name="LaButti K."/>
            <person name="Lindquist E.A."/>
            <person name="Lipzen A."/>
            <person name="Lundell T."/>
            <person name="Morin E."/>
            <person name="Murat C."/>
            <person name="Riley R."/>
            <person name="Ohm R."/>
            <person name="Sun H."/>
            <person name="Tunlid A."/>
            <person name="Henrissat B."/>
            <person name="Grigoriev I.V."/>
            <person name="Hibbett D.S."/>
            <person name="Martin F."/>
        </authorList>
    </citation>
    <scope>NUCLEOTIDE SEQUENCE [LARGE SCALE GENOMIC DNA]</scope>
    <source>
        <strain evidence="3">h7</strain>
    </source>
</reference>
<proteinExistence type="predicted"/>
<accession>A0A0C3C2I0</accession>
<feature type="region of interest" description="Disordered" evidence="1">
    <location>
        <begin position="154"/>
        <end position="182"/>
    </location>
</feature>
<gene>
    <name evidence="2" type="ORF">M413DRAFT_75940</name>
</gene>
<evidence type="ECO:0000313" key="3">
    <source>
        <dbReference type="Proteomes" id="UP000053424"/>
    </source>
</evidence>
<dbReference type="OrthoDB" id="2921601at2759"/>
<dbReference type="Proteomes" id="UP000053424">
    <property type="component" value="Unassembled WGS sequence"/>
</dbReference>